<evidence type="ECO:0000313" key="2">
    <source>
        <dbReference type="Proteomes" id="UP001060085"/>
    </source>
</evidence>
<reference evidence="2" key="1">
    <citation type="journal article" date="2023" name="Nat. Plants">
        <title>Single-cell RNA sequencing provides a high-resolution roadmap for understanding the multicellular compartmentation of specialized metabolism.</title>
        <authorList>
            <person name="Sun S."/>
            <person name="Shen X."/>
            <person name="Li Y."/>
            <person name="Li Y."/>
            <person name="Wang S."/>
            <person name="Li R."/>
            <person name="Zhang H."/>
            <person name="Shen G."/>
            <person name="Guo B."/>
            <person name="Wei J."/>
            <person name="Xu J."/>
            <person name="St-Pierre B."/>
            <person name="Chen S."/>
            <person name="Sun C."/>
        </authorList>
    </citation>
    <scope>NUCLEOTIDE SEQUENCE [LARGE SCALE GENOMIC DNA]</scope>
</reference>
<dbReference type="EMBL" id="CM044701">
    <property type="protein sequence ID" value="KAI5683691.1"/>
    <property type="molecule type" value="Genomic_DNA"/>
</dbReference>
<keyword evidence="2" id="KW-1185">Reference proteome</keyword>
<comment type="caution">
    <text evidence="1">The sequence shown here is derived from an EMBL/GenBank/DDBJ whole genome shotgun (WGS) entry which is preliminary data.</text>
</comment>
<evidence type="ECO:0000313" key="1">
    <source>
        <dbReference type="EMBL" id="KAI5683691.1"/>
    </source>
</evidence>
<protein>
    <submittedName>
        <fullName evidence="1">Uncharacterized protein</fullName>
    </submittedName>
</protein>
<gene>
    <name evidence="1" type="ORF">M9H77_04919</name>
</gene>
<sequence>MFSDWKRQEGLKVSTDGHMPTESYKKGTSEPLMRHVNETLRSLQQLIEGLARVGENLGGFNSPYHQRPFDNVSNNGYHDMMVKNSNPFHEQGYQGRPQVRGGRRGGLGGRGYYRPQEEYPGHEAWQEDNLPKVEDKGRLITNPTRFFSEDLNGSIEKSADDCQEVLLTKRKSSKKELKVLKGNGMVVYLEEAFKIKLKGFEGQEIVSKLFPSVQLAKTKQWNKLEEKLAKCWKAISLLKTAPTADDRLYPTVLIRGDLGKDLDPILQSKEDSYQFSKALKGLWNSLTQFGNSVLTPWLVLEDFNSILSGSDRNDNAHVSSYEVRDFIDDDSTTSVDEVHYEFLVYSSNLLGTGKDMDDFDATVMDFGPKVSPLWAKVLIASGLVFYLYLRQFLIDSHLYSVDSYGVETMPLSLGRPCVKKDFPLLIERIISVIDKIIEAEGSILNAIDCLSSWHLGKSMSTILMRLKWLLKGSRASIGKFN</sequence>
<dbReference type="Proteomes" id="UP001060085">
    <property type="component" value="Linkage Group LG01"/>
</dbReference>
<organism evidence="1 2">
    <name type="scientific">Catharanthus roseus</name>
    <name type="common">Madagascar periwinkle</name>
    <name type="synonym">Vinca rosea</name>
    <dbReference type="NCBI Taxonomy" id="4058"/>
    <lineage>
        <taxon>Eukaryota</taxon>
        <taxon>Viridiplantae</taxon>
        <taxon>Streptophyta</taxon>
        <taxon>Embryophyta</taxon>
        <taxon>Tracheophyta</taxon>
        <taxon>Spermatophyta</taxon>
        <taxon>Magnoliopsida</taxon>
        <taxon>eudicotyledons</taxon>
        <taxon>Gunneridae</taxon>
        <taxon>Pentapetalae</taxon>
        <taxon>asterids</taxon>
        <taxon>lamiids</taxon>
        <taxon>Gentianales</taxon>
        <taxon>Apocynaceae</taxon>
        <taxon>Rauvolfioideae</taxon>
        <taxon>Vinceae</taxon>
        <taxon>Catharanthinae</taxon>
        <taxon>Catharanthus</taxon>
    </lineage>
</organism>
<accession>A0ACC0CFG5</accession>
<proteinExistence type="predicted"/>
<name>A0ACC0CFG5_CATRO</name>